<evidence type="ECO:0000256" key="3">
    <source>
        <dbReference type="ARBA" id="ARBA00022692"/>
    </source>
</evidence>
<reference evidence="8 9" key="1">
    <citation type="submission" date="2021-03" db="EMBL/GenBank/DDBJ databases">
        <title>Genomic Encyclopedia of Type Strains, Phase IV (KMG-IV): sequencing the most valuable type-strain genomes for metagenomic binning, comparative biology and taxonomic classification.</title>
        <authorList>
            <person name="Goeker M."/>
        </authorList>
    </citation>
    <scope>NUCLEOTIDE SEQUENCE [LARGE SCALE GENOMIC DNA]</scope>
    <source>
        <strain evidence="8 9">DSM 14349</strain>
    </source>
</reference>
<comment type="subcellular location">
    <subcellularLocation>
        <location evidence="1 6">Cell membrane</location>
        <topology evidence="1 6">Multi-pass membrane protein</topology>
    </subcellularLocation>
</comment>
<name>A0ABS4FVI7_9BACL</name>
<keyword evidence="3 6" id="KW-0812">Transmembrane</keyword>
<comment type="similarity">
    <text evidence="6">Belongs to the TVP38/TMEM64 family.</text>
</comment>
<organism evidence="8 9">
    <name type="scientific">Paenibacillus turicensis</name>
    <dbReference type="NCBI Taxonomy" id="160487"/>
    <lineage>
        <taxon>Bacteria</taxon>
        <taxon>Bacillati</taxon>
        <taxon>Bacillota</taxon>
        <taxon>Bacilli</taxon>
        <taxon>Bacillales</taxon>
        <taxon>Paenibacillaceae</taxon>
        <taxon>Paenibacillus</taxon>
    </lineage>
</organism>
<keyword evidence="2 6" id="KW-1003">Cell membrane</keyword>
<evidence type="ECO:0000256" key="5">
    <source>
        <dbReference type="ARBA" id="ARBA00023136"/>
    </source>
</evidence>
<evidence type="ECO:0000256" key="1">
    <source>
        <dbReference type="ARBA" id="ARBA00004651"/>
    </source>
</evidence>
<dbReference type="InterPro" id="IPR015414">
    <property type="entry name" value="TMEM64"/>
</dbReference>
<comment type="caution">
    <text evidence="8">The sequence shown here is derived from an EMBL/GenBank/DDBJ whole genome shotgun (WGS) entry which is preliminary data.</text>
</comment>
<protein>
    <recommendedName>
        <fullName evidence="6">TVP38/TMEM64 family membrane protein</fullName>
    </recommendedName>
</protein>
<dbReference type="PANTHER" id="PTHR12677:SF59">
    <property type="entry name" value="GOLGI APPARATUS MEMBRANE PROTEIN TVP38-RELATED"/>
    <property type="match status" value="1"/>
</dbReference>
<keyword evidence="9" id="KW-1185">Reference proteome</keyword>
<feature type="transmembrane region" description="Helical" evidence="6">
    <location>
        <begin position="175"/>
        <end position="195"/>
    </location>
</feature>
<dbReference type="EMBL" id="JAGGKG010000017">
    <property type="protein sequence ID" value="MBP1906587.1"/>
    <property type="molecule type" value="Genomic_DNA"/>
</dbReference>
<sequence length="204" mass="22516">MKIWASIAIYAALLITALIYREELTLWVTNDPPIYQLYIISIVFAVLPILPYKIIIAAISYAAGVQLGMLITLIGSTVAGILFYFGAAYVFRNTAQKWLATTQVFKGITTWIHEQPFKSILICKLLPIIPQNAINIYAGATAIPFGAYVAATIVGKLPGIIVYSYVGDKLLSSPIAAISIMLIYMVIISLILWLYHKKSKITTQ</sequence>
<evidence type="ECO:0000313" key="9">
    <source>
        <dbReference type="Proteomes" id="UP001519272"/>
    </source>
</evidence>
<comment type="caution">
    <text evidence="6">Lacks conserved residue(s) required for the propagation of feature annotation.</text>
</comment>
<evidence type="ECO:0000256" key="4">
    <source>
        <dbReference type="ARBA" id="ARBA00022989"/>
    </source>
</evidence>
<dbReference type="InterPro" id="IPR032816">
    <property type="entry name" value="VTT_dom"/>
</dbReference>
<evidence type="ECO:0000256" key="6">
    <source>
        <dbReference type="RuleBase" id="RU366058"/>
    </source>
</evidence>
<evidence type="ECO:0000259" key="7">
    <source>
        <dbReference type="Pfam" id="PF09335"/>
    </source>
</evidence>
<feature type="transmembrane region" description="Helical" evidence="6">
    <location>
        <begin position="67"/>
        <end position="91"/>
    </location>
</feature>
<proteinExistence type="inferred from homology"/>
<feature type="domain" description="VTT" evidence="7">
    <location>
        <begin position="50"/>
        <end position="168"/>
    </location>
</feature>
<evidence type="ECO:0000313" key="8">
    <source>
        <dbReference type="EMBL" id="MBP1906587.1"/>
    </source>
</evidence>
<evidence type="ECO:0000256" key="2">
    <source>
        <dbReference type="ARBA" id="ARBA00022475"/>
    </source>
</evidence>
<gene>
    <name evidence="8" type="ORF">J2Z32_003251</name>
</gene>
<feature type="transmembrane region" description="Helical" evidence="6">
    <location>
        <begin position="37"/>
        <end position="55"/>
    </location>
</feature>
<keyword evidence="5 6" id="KW-0472">Membrane</keyword>
<keyword evidence="4 6" id="KW-1133">Transmembrane helix</keyword>
<dbReference type="RefSeq" id="WP_210090188.1">
    <property type="nucleotide sequence ID" value="NZ_JAGGKG010000017.1"/>
</dbReference>
<accession>A0ABS4FVI7</accession>
<dbReference type="PANTHER" id="PTHR12677">
    <property type="entry name" value="GOLGI APPARATUS MEMBRANE PROTEIN TVP38-RELATED"/>
    <property type="match status" value="1"/>
</dbReference>
<dbReference type="Pfam" id="PF09335">
    <property type="entry name" value="VTT_dom"/>
    <property type="match status" value="1"/>
</dbReference>
<dbReference type="Proteomes" id="UP001519272">
    <property type="component" value="Unassembled WGS sequence"/>
</dbReference>